<proteinExistence type="predicted"/>
<accession>A0A1X6WLD2</accession>
<organism evidence="1 2">
    <name type="scientific">Vagococcus fluvialis bH819</name>
    <dbReference type="NCBI Taxonomy" id="1255619"/>
    <lineage>
        <taxon>Bacteria</taxon>
        <taxon>Bacillati</taxon>
        <taxon>Bacillota</taxon>
        <taxon>Bacilli</taxon>
        <taxon>Lactobacillales</taxon>
        <taxon>Enterococcaceae</taxon>
        <taxon>Vagococcus</taxon>
    </lineage>
</organism>
<evidence type="ECO:0000313" key="2">
    <source>
        <dbReference type="Proteomes" id="UP000195918"/>
    </source>
</evidence>
<keyword evidence="2" id="KW-1185">Reference proteome</keyword>
<name>A0A1X6WLD2_9ENTE</name>
<protein>
    <submittedName>
        <fullName evidence="1">Uncharacterized protein</fullName>
    </submittedName>
</protein>
<sequence>MTNEPFSVVLMSSDIESAVGLIISFELCNASDKASNDGTKSLMGIRPFSTISPYFIKFTKTI</sequence>
<dbReference type="Proteomes" id="UP000195918">
    <property type="component" value="Unassembled WGS sequence"/>
</dbReference>
<dbReference type="EMBL" id="FWFD01000007">
    <property type="protein sequence ID" value="SLM85143.1"/>
    <property type="molecule type" value="Genomic_DNA"/>
</dbReference>
<evidence type="ECO:0000313" key="1">
    <source>
        <dbReference type="EMBL" id="SLM85143.1"/>
    </source>
</evidence>
<dbReference type="AlphaFoldDB" id="A0A1X6WLD2"/>
<gene>
    <name evidence="1" type="ORF">FM121_03530</name>
</gene>
<reference evidence="2" key="1">
    <citation type="submission" date="2017-02" db="EMBL/GenBank/DDBJ databases">
        <authorList>
            <person name="Dridi B."/>
        </authorList>
    </citation>
    <scope>NUCLEOTIDE SEQUENCE [LARGE SCALE GENOMIC DNA]</scope>
    <source>
        <strain evidence="2">bH819</strain>
    </source>
</reference>